<dbReference type="Gene3D" id="3.60.15.10">
    <property type="entry name" value="Ribonuclease Z/Hydroxyacylglutathione hydrolase-like"/>
    <property type="match status" value="1"/>
</dbReference>
<dbReference type="Pfam" id="PF17778">
    <property type="entry name" value="WHD_BLACT"/>
    <property type="match status" value="1"/>
</dbReference>
<evidence type="ECO:0000313" key="2">
    <source>
        <dbReference type="EMBL" id="NEV02911.1"/>
    </source>
</evidence>
<dbReference type="CDD" id="cd16278">
    <property type="entry name" value="metallo-hydrolase-like_MBL-fold"/>
    <property type="match status" value="1"/>
</dbReference>
<dbReference type="AlphaFoldDB" id="A0A6P1BZ56"/>
<dbReference type="InterPro" id="IPR036388">
    <property type="entry name" value="WH-like_DNA-bd_sf"/>
</dbReference>
<dbReference type="EMBL" id="VKHP01000493">
    <property type="protein sequence ID" value="NEV02911.1"/>
    <property type="molecule type" value="Genomic_DNA"/>
</dbReference>
<accession>A0A6P1BZ56</accession>
<dbReference type="RefSeq" id="WP_163163409.1">
    <property type="nucleotide sequence ID" value="NZ_VKHP01000493.1"/>
</dbReference>
<dbReference type="Gene3D" id="1.10.10.10">
    <property type="entry name" value="Winged helix-like DNA-binding domain superfamily/Winged helix DNA-binding domain"/>
    <property type="match status" value="1"/>
</dbReference>
<reference evidence="2 3" key="1">
    <citation type="journal article" date="2020" name="Arch. Microbiol.">
        <title>Bradyrhizobium uaiense sp. nov., a new highly efficient cowpea symbiont.</title>
        <authorList>
            <person name="Cabral Michel D."/>
            <person name="Azarias Guimaraes A."/>
            <person name="Martins da Costa E."/>
            <person name="Soares de Carvalho T."/>
            <person name="Balsanelli E."/>
            <person name="Willems A."/>
            <person name="Maltempi de Souza E."/>
            <person name="de Souza Moreira F.M."/>
        </authorList>
    </citation>
    <scope>NUCLEOTIDE SEQUENCE [LARGE SCALE GENOMIC DNA]</scope>
    <source>
        <strain evidence="2 3">UFLA 03-164</strain>
    </source>
</reference>
<protein>
    <submittedName>
        <fullName evidence="2">MBL fold metallo-hydrolase</fullName>
    </submittedName>
</protein>
<evidence type="ECO:0000259" key="1">
    <source>
        <dbReference type="SMART" id="SM00849"/>
    </source>
</evidence>
<dbReference type="InterPro" id="IPR001279">
    <property type="entry name" value="Metallo-B-lactamas"/>
</dbReference>
<dbReference type="PANTHER" id="PTHR23131:SF0">
    <property type="entry name" value="ENDORIBONUCLEASE LACTB2"/>
    <property type="match status" value="1"/>
</dbReference>
<comment type="caution">
    <text evidence="2">The sequence shown here is derived from an EMBL/GenBank/DDBJ whole genome shotgun (WGS) entry which is preliminary data.</text>
</comment>
<name>A0A6P1BZ56_9BRAD</name>
<dbReference type="InterPro" id="IPR050662">
    <property type="entry name" value="Sec-metab_biosynth-thioest"/>
</dbReference>
<proteinExistence type="predicted"/>
<keyword evidence="2" id="KW-0378">Hydrolase</keyword>
<evidence type="ECO:0000313" key="3">
    <source>
        <dbReference type="Proteomes" id="UP000468531"/>
    </source>
</evidence>
<feature type="domain" description="Metallo-beta-lactamase" evidence="1">
    <location>
        <begin position="36"/>
        <end position="191"/>
    </location>
</feature>
<dbReference type="GO" id="GO:0016787">
    <property type="term" value="F:hydrolase activity"/>
    <property type="evidence" value="ECO:0007669"/>
    <property type="project" value="UniProtKB-KW"/>
</dbReference>
<dbReference type="PANTHER" id="PTHR23131">
    <property type="entry name" value="ENDORIBONUCLEASE LACTB2"/>
    <property type="match status" value="1"/>
</dbReference>
<keyword evidence="3" id="KW-1185">Reference proteome</keyword>
<dbReference type="Proteomes" id="UP000468531">
    <property type="component" value="Unassembled WGS sequence"/>
</dbReference>
<dbReference type="InterPro" id="IPR041516">
    <property type="entry name" value="LACTB2_WH"/>
</dbReference>
<dbReference type="SMART" id="SM00849">
    <property type="entry name" value="Lactamase_B"/>
    <property type="match status" value="1"/>
</dbReference>
<organism evidence="2 3">
    <name type="scientific">Bradyrhizobium uaiense</name>
    <dbReference type="NCBI Taxonomy" id="2594946"/>
    <lineage>
        <taxon>Bacteria</taxon>
        <taxon>Pseudomonadati</taxon>
        <taxon>Pseudomonadota</taxon>
        <taxon>Alphaproteobacteria</taxon>
        <taxon>Hyphomicrobiales</taxon>
        <taxon>Nitrobacteraceae</taxon>
        <taxon>Bradyrhizobium</taxon>
    </lineage>
</organism>
<dbReference type="SUPFAM" id="SSF56281">
    <property type="entry name" value="Metallo-hydrolase/oxidoreductase"/>
    <property type="match status" value="1"/>
</dbReference>
<dbReference type="Pfam" id="PF00753">
    <property type="entry name" value="Lactamase_B"/>
    <property type="match status" value="1"/>
</dbReference>
<dbReference type="InterPro" id="IPR036866">
    <property type="entry name" value="RibonucZ/Hydroxyglut_hydro"/>
</dbReference>
<sequence>MSFHTEPEPQRARLSEVAPGIRRVVASNANASTYWGTNTYLIDGPEGTFVLDPGPADDQAHFDCILEGLPDQSAGIIISHHHSDHFGAVVKLKAATCLPVYAHEHFAGDSFCPDVMLKDQDILAGHLVLHTPGHASDHLCLARADGILFTGDHVMSWNSSSIMLPDGDMAAYYANLIKLLNRNDNLYLPGHGPPLPSPHSYVRNLLERRLTREREIVRSLQNGGKTPEELVILLYRKTDPYLAKAVLWSVEAHLDKLRKEGKVLAEQGIWLAV</sequence>
<gene>
    <name evidence="2" type="ORF">FNJ47_46480</name>
</gene>